<evidence type="ECO:0000313" key="5">
    <source>
        <dbReference type="EMBL" id="CAD9632386.1"/>
    </source>
</evidence>
<evidence type="ECO:0000313" key="6">
    <source>
        <dbReference type="EMBL" id="KAK1740144.1"/>
    </source>
</evidence>
<evidence type="ECO:0000256" key="3">
    <source>
        <dbReference type="SAM" id="SignalP"/>
    </source>
</evidence>
<dbReference type="Proteomes" id="UP001224775">
    <property type="component" value="Unassembled WGS sequence"/>
</dbReference>
<keyword evidence="3" id="KW-0732">Signal</keyword>
<dbReference type="EMBL" id="JATAAI010000016">
    <property type="protein sequence ID" value="KAK1740144.1"/>
    <property type="molecule type" value="Genomic_DNA"/>
</dbReference>
<comment type="subcellular location">
    <subcellularLocation>
        <location evidence="1">Plastid</location>
    </subcellularLocation>
</comment>
<dbReference type="AlphaFoldDB" id="A0A7S2Q493"/>
<name>A0A7S2Q493_9STRA</name>
<evidence type="ECO:0000256" key="1">
    <source>
        <dbReference type="ARBA" id="ARBA00004474"/>
    </source>
</evidence>
<evidence type="ECO:0000256" key="2">
    <source>
        <dbReference type="ARBA" id="ARBA00022640"/>
    </source>
</evidence>
<reference evidence="6" key="2">
    <citation type="submission" date="2023-06" db="EMBL/GenBank/DDBJ databases">
        <title>Survivors Of The Sea: Transcriptome response of Skeletonema marinoi to long-term dormancy.</title>
        <authorList>
            <person name="Pinder M.I.M."/>
            <person name="Kourtchenko O."/>
            <person name="Robertson E.K."/>
            <person name="Larsson T."/>
            <person name="Maumus F."/>
            <person name="Osuna-Cruz C.M."/>
            <person name="Vancaester E."/>
            <person name="Stenow R."/>
            <person name="Vandepoele K."/>
            <person name="Ploug H."/>
            <person name="Bruchert V."/>
            <person name="Godhe A."/>
            <person name="Topel M."/>
        </authorList>
    </citation>
    <scope>NUCLEOTIDE SEQUENCE</scope>
    <source>
        <strain evidence="6">R05AC</strain>
    </source>
</reference>
<accession>A0A7S2Q493</accession>
<keyword evidence="7" id="KW-1185">Reference proteome</keyword>
<gene>
    <name evidence="6" type="ORF">QTG54_009094</name>
    <name evidence="5" type="ORF">SMAR0320_LOCUS23894</name>
</gene>
<dbReference type="PANTHER" id="PTHR31906">
    <property type="entry name" value="PLASTID-LIPID-ASSOCIATED PROTEIN 4, CHLOROPLASTIC-RELATED"/>
    <property type="match status" value="1"/>
</dbReference>
<feature type="signal peptide" evidence="3">
    <location>
        <begin position="1"/>
        <end position="19"/>
    </location>
</feature>
<dbReference type="GO" id="GO:0009536">
    <property type="term" value="C:plastid"/>
    <property type="evidence" value="ECO:0007669"/>
    <property type="project" value="UniProtKB-SubCell"/>
</dbReference>
<keyword evidence="2" id="KW-0934">Plastid</keyword>
<protein>
    <submittedName>
        <fullName evidence="6">PAP/fibrillin family protein</fullName>
    </submittedName>
</protein>
<sequence length="347" mass="38878">MKAFTFLSVALFWVAATSASAPNGGSFKTAFVVAPLPSPRTKSSVRSSSIDASTNQPDLEKFNNVIYATDDTMDMLRGELKARLLKAADDYSAMRAKTDDLVLRAKEFEEQTSTVASKKQRLVPRLLGKIVRKISRRKHKKNEDKTLSQSQGILTSDSFKQMKLDVGVTGNKVIELAEQLSLLNPTPNPTLGFKEYGGVTPNESKLNGQWKLRFTTASDASFAVTKERGSATTSQIIDAKKGRFTNVVDFEKGKLRGFRVVVNGKPLSNTDIQLAFKSVKLLRKSRLPWLFGEITIRLPSRLIRWLAARNRPEDERNAPYLSLKYLDEDLRIHTTDSDNWFVQSRIS</sequence>
<dbReference type="InterPro" id="IPR039633">
    <property type="entry name" value="PAP"/>
</dbReference>
<proteinExistence type="predicted"/>
<dbReference type="InterPro" id="IPR006843">
    <property type="entry name" value="PAP/fibrillin_dom"/>
</dbReference>
<feature type="domain" description="Plastid lipid-associated protein/fibrillin conserved" evidence="4">
    <location>
        <begin position="171"/>
        <end position="342"/>
    </location>
</feature>
<evidence type="ECO:0000259" key="4">
    <source>
        <dbReference type="Pfam" id="PF04755"/>
    </source>
</evidence>
<dbReference type="EMBL" id="HBGZ01033361">
    <property type="protein sequence ID" value="CAD9632386.1"/>
    <property type="molecule type" value="Transcribed_RNA"/>
</dbReference>
<feature type="chain" id="PRO_5042409327" evidence="3">
    <location>
        <begin position="20"/>
        <end position="347"/>
    </location>
</feature>
<reference evidence="5" key="1">
    <citation type="submission" date="2021-01" db="EMBL/GenBank/DDBJ databases">
        <authorList>
            <person name="Corre E."/>
            <person name="Pelletier E."/>
            <person name="Niang G."/>
            <person name="Scheremetjew M."/>
            <person name="Finn R."/>
            <person name="Kale V."/>
            <person name="Holt S."/>
            <person name="Cochrane G."/>
            <person name="Meng A."/>
            <person name="Brown T."/>
            <person name="Cohen L."/>
        </authorList>
    </citation>
    <scope>NUCLEOTIDE SEQUENCE</scope>
    <source>
        <strain evidence="5">SM1012Den-03</strain>
    </source>
</reference>
<organism evidence="5">
    <name type="scientific">Skeletonema marinoi</name>
    <dbReference type="NCBI Taxonomy" id="267567"/>
    <lineage>
        <taxon>Eukaryota</taxon>
        <taxon>Sar</taxon>
        <taxon>Stramenopiles</taxon>
        <taxon>Ochrophyta</taxon>
        <taxon>Bacillariophyta</taxon>
        <taxon>Coscinodiscophyceae</taxon>
        <taxon>Thalassiosirophycidae</taxon>
        <taxon>Thalassiosirales</taxon>
        <taxon>Skeletonemataceae</taxon>
        <taxon>Skeletonema</taxon>
        <taxon>Skeletonema marinoi-dohrnii complex</taxon>
    </lineage>
</organism>
<evidence type="ECO:0000313" key="7">
    <source>
        <dbReference type="Proteomes" id="UP001224775"/>
    </source>
</evidence>
<dbReference type="Pfam" id="PF04755">
    <property type="entry name" value="PAP_fibrillin"/>
    <property type="match status" value="1"/>
</dbReference>